<dbReference type="Pfam" id="PF00563">
    <property type="entry name" value="EAL"/>
    <property type="match status" value="1"/>
</dbReference>
<dbReference type="InterPro" id="IPR001633">
    <property type="entry name" value="EAL_dom"/>
</dbReference>
<evidence type="ECO:0000256" key="4">
    <source>
        <dbReference type="ARBA" id="ARBA00022989"/>
    </source>
</evidence>
<dbReference type="InterPro" id="IPR043128">
    <property type="entry name" value="Rev_trsase/Diguanyl_cyclase"/>
</dbReference>
<feature type="transmembrane region" description="Helical" evidence="7">
    <location>
        <begin position="364"/>
        <end position="386"/>
    </location>
</feature>
<dbReference type="SMART" id="SM00052">
    <property type="entry name" value="EAL"/>
    <property type="match status" value="1"/>
</dbReference>
<evidence type="ECO:0000256" key="7">
    <source>
        <dbReference type="SAM" id="Phobius"/>
    </source>
</evidence>
<dbReference type="SMART" id="SM00304">
    <property type="entry name" value="HAMP"/>
    <property type="match status" value="1"/>
</dbReference>
<dbReference type="Gene3D" id="3.30.450.20">
    <property type="entry name" value="PAS domain"/>
    <property type="match status" value="1"/>
</dbReference>
<keyword evidence="3 7" id="KW-0812">Transmembrane</keyword>
<dbReference type="NCBIfam" id="TIGR00254">
    <property type="entry name" value="GGDEF"/>
    <property type="match status" value="1"/>
</dbReference>
<dbReference type="SMART" id="SM00267">
    <property type="entry name" value="GGDEF"/>
    <property type="match status" value="1"/>
</dbReference>
<dbReference type="SUPFAM" id="SSF141868">
    <property type="entry name" value="EAL domain-like"/>
    <property type="match status" value="1"/>
</dbReference>
<dbReference type="PANTHER" id="PTHR44757:SF2">
    <property type="entry name" value="BIOFILM ARCHITECTURE MAINTENANCE PROTEIN MBAA"/>
    <property type="match status" value="1"/>
</dbReference>
<dbReference type="InterPro" id="IPR052155">
    <property type="entry name" value="Biofilm_reg_signaling"/>
</dbReference>
<accession>A0ABR8DMD2</accession>
<comment type="subcellular location">
    <subcellularLocation>
        <location evidence="1">Cell membrane</location>
        <topology evidence="1">Multi-pass membrane protein</topology>
    </subcellularLocation>
</comment>
<dbReference type="InterPro" id="IPR033479">
    <property type="entry name" value="dCache_1"/>
</dbReference>
<protein>
    <submittedName>
        <fullName evidence="11">EAL domain-containing protein</fullName>
    </submittedName>
</protein>
<dbReference type="EMBL" id="JACJSI010000008">
    <property type="protein sequence ID" value="MBD2529305.1"/>
    <property type="molecule type" value="Genomic_DNA"/>
</dbReference>
<evidence type="ECO:0000313" key="11">
    <source>
        <dbReference type="EMBL" id="MBD2529305.1"/>
    </source>
</evidence>
<dbReference type="InterPro" id="IPR035919">
    <property type="entry name" value="EAL_sf"/>
</dbReference>
<dbReference type="PROSITE" id="PS50883">
    <property type="entry name" value="EAL"/>
    <property type="match status" value="1"/>
</dbReference>
<feature type="domain" description="EAL" evidence="8">
    <location>
        <begin position="637"/>
        <end position="893"/>
    </location>
</feature>
<dbReference type="Gene3D" id="6.10.340.10">
    <property type="match status" value="1"/>
</dbReference>
<feature type="coiled-coil region" evidence="6">
    <location>
        <begin position="428"/>
        <end position="462"/>
    </location>
</feature>
<dbReference type="SUPFAM" id="SSF55073">
    <property type="entry name" value="Nucleotide cyclase"/>
    <property type="match status" value="1"/>
</dbReference>
<dbReference type="Pfam" id="PF02743">
    <property type="entry name" value="dCache_1"/>
    <property type="match status" value="1"/>
</dbReference>
<dbReference type="Pfam" id="PF00990">
    <property type="entry name" value="GGDEF"/>
    <property type="match status" value="1"/>
</dbReference>
<keyword evidence="4 7" id="KW-1133">Transmembrane helix</keyword>
<dbReference type="CDD" id="cd12913">
    <property type="entry name" value="PDC1_MCP_like"/>
    <property type="match status" value="1"/>
</dbReference>
<dbReference type="InterPro" id="IPR003660">
    <property type="entry name" value="HAMP_dom"/>
</dbReference>
<dbReference type="Gene3D" id="3.30.70.270">
    <property type="match status" value="1"/>
</dbReference>
<evidence type="ECO:0000259" key="8">
    <source>
        <dbReference type="PROSITE" id="PS50883"/>
    </source>
</evidence>
<evidence type="ECO:0000256" key="5">
    <source>
        <dbReference type="ARBA" id="ARBA00023136"/>
    </source>
</evidence>
<evidence type="ECO:0000259" key="10">
    <source>
        <dbReference type="PROSITE" id="PS50887"/>
    </source>
</evidence>
<evidence type="ECO:0000256" key="1">
    <source>
        <dbReference type="ARBA" id="ARBA00004651"/>
    </source>
</evidence>
<feature type="transmembrane region" description="Helical" evidence="7">
    <location>
        <begin position="24"/>
        <end position="48"/>
    </location>
</feature>
<dbReference type="PANTHER" id="PTHR44757">
    <property type="entry name" value="DIGUANYLATE CYCLASE DGCP"/>
    <property type="match status" value="1"/>
</dbReference>
<keyword evidence="2" id="KW-1003">Cell membrane</keyword>
<organism evidence="11 12">
    <name type="scientific">Nostoc flagelliforme FACHB-838</name>
    <dbReference type="NCBI Taxonomy" id="2692904"/>
    <lineage>
        <taxon>Bacteria</taxon>
        <taxon>Bacillati</taxon>
        <taxon>Cyanobacteriota</taxon>
        <taxon>Cyanophyceae</taxon>
        <taxon>Nostocales</taxon>
        <taxon>Nostocaceae</taxon>
        <taxon>Nostoc</taxon>
    </lineage>
</organism>
<gene>
    <name evidence="11" type="ORF">H6G97_06855</name>
</gene>
<dbReference type="InterPro" id="IPR000160">
    <property type="entry name" value="GGDEF_dom"/>
</dbReference>
<dbReference type="PROSITE" id="PS50887">
    <property type="entry name" value="GGDEF"/>
    <property type="match status" value="1"/>
</dbReference>
<reference evidence="11 12" key="1">
    <citation type="journal article" date="2020" name="ISME J.">
        <title>Comparative genomics reveals insights into cyanobacterial evolution and habitat adaptation.</title>
        <authorList>
            <person name="Chen M.Y."/>
            <person name="Teng W.K."/>
            <person name="Zhao L."/>
            <person name="Hu C.X."/>
            <person name="Zhou Y.K."/>
            <person name="Han B.P."/>
            <person name="Song L.R."/>
            <person name="Shu W.S."/>
        </authorList>
    </citation>
    <scope>NUCLEOTIDE SEQUENCE [LARGE SCALE GENOMIC DNA]</scope>
    <source>
        <strain evidence="11 12">FACHB-838</strain>
    </source>
</reference>
<dbReference type="PROSITE" id="PS50885">
    <property type="entry name" value="HAMP"/>
    <property type="match status" value="1"/>
</dbReference>
<dbReference type="SUPFAM" id="SSF158472">
    <property type="entry name" value="HAMP domain-like"/>
    <property type="match status" value="1"/>
</dbReference>
<dbReference type="RefSeq" id="WP_190939902.1">
    <property type="nucleotide sequence ID" value="NZ_JACJSI010000008.1"/>
</dbReference>
<dbReference type="InterPro" id="IPR029787">
    <property type="entry name" value="Nucleotide_cyclase"/>
</dbReference>
<proteinExistence type="predicted"/>
<evidence type="ECO:0000256" key="2">
    <source>
        <dbReference type="ARBA" id="ARBA00022475"/>
    </source>
</evidence>
<keyword evidence="12" id="KW-1185">Reference proteome</keyword>
<feature type="domain" description="GGDEF" evidence="10">
    <location>
        <begin position="494"/>
        <end position="628"/>
    </location>
</feature>
<evidence type="ECO:0000313" key="12">
    <source>
        <dbReference type="Proteomes" id="UP000623440"/>
    </source>
</evidence>
<keyword evidence="5 7" id="KW-0472">Membrane</keyword>
<feature type="domain" description="HAMP" evidence="9">
    <location>
        <begin position="384"/>
        <end position="436"/>
    </location>
</feature>
<dbReference type="CDD" id="cd01948">
    <property type="entry name" value="EAL"/>
    <property type="match status" value="1"/>
</dbReference>
<dbReference type="Proteomes" id="UP000623440">
    <property type="component" value="Unassembled WGS sequence"/>
</dbReference>
<name>A0ABR8DMD2_9NOSO</name>
<dbReference type="CDD" id="cd01949">
    <property type="entry name" value="GGDEF"/>
    <property type="match status" value="1"/>
</dbReference>
<dbReference type="CDD" id="cd06225">
    <property type="entry name" value="HAMP"/>
    <property type="match status" value="1"/>
</dbReference>
<evidence type="ECO:0000256" key="3">
    <source>
        <dbReference type="ARBA" id="ARBA00022692"/>
    </source>
</evidence>
<dbReference type="Pfam" id="PF00672">
    <property type="entry name" value="HAMP"/>
    <property type="match status" value="1"/>
</dbReference>
<evidence type="ECO:0000256" key="6">
    <source>
        <dbReference type="SAM" id="Coils"/>
    </source>
</evidence>
<comment type="caution">
    <text evidence="11">The sequence shown here is derived from an EMBL/GenBank/DDBJ whole genome shotgun (WGS) entry which is preliminary data.</text>
</comment>
<sequence length="895" mass="100514">MEAKIAQMPQQNFLRSIPKGLLRIPLRVALVVPCVLQISAAVGLTAFLSLKNGQKAVNEVATQLRNEVTTRIHQHVTDYIEIPQLVTQINANSVHVGELSLKNGKILEHHLWHQIQLFKPLNPIAFANTQGEIHSVDRLKDGSIVIRKRDQSTGNNYYTYATDDQGNRVKLIEVNKIFDPRTRPWYTNAVKAGKSTCTEIYPYFSSPGLAFSATQPLYDQTNTLLGVTNATLSLSQLNEFLHSLKIGRSGKTFIVEHSGDLVATSTAEQPFIVSDQRGQKTYKRLRAIASSDRITRLTTQYLQSQFGSFRNISSSQQLEFEIDRKRQFVHLMPFAADCGLSWMIIVVVPEADFMEYIQANTRTTILLCLEALILATVIGVITSHWITQPILCLSFASKEIANGKLDQIVTVEGINELRVLAQAHNQMATQLQESFAGLLQANRQLEAEIKERKQVEEQLLHNAFHDALTGLPNRAFFMERLKLTLQRAKRQENYLFAVLFLDLDRFKVINDSLGHLKGDQFLLAIANRLEVCIAPPDIAARLGGDEFTILLDEIQNLSDAIKVAERIQQELALPLELDGQEVFTTASIGIALSSTVDYDQPENLLRDADTAMYRAKALGKARYELFNPEMYTNALAKLQLENDLRRAIERHEFQVYYQPIVSLTDGRILGFEALLRWQHPERGLICPTDFIPLVEETGLIVKIGYWVLHEACRQMQTWRVSHPTNSLEKISVNLSVKQFSQPDLIEQIGKILHFTGLDAGSLMLEITESAILENGDEANAALSELRNMGIELSIDDFGTGYSSLGRLHSFPISVLKIDRSFVSPIDANGKNLEIIETIITLAHKLGMDVTAEGVERKEQLAFLRKLNCKCGQGYFFSRPLNNAAAAELIVANPQW</sequence>
<evidence type="ECO:0000259" key="9">
    <source>
        <dbReference type="PROSITE" id="PS50885"/>
    </source>
</evidence>
<dbReference type="Gene3D" id="3.20.20.450">
    <property type="entry name" value="EAL domain"/>
    <property type="match status" value="1"/>
</dbReference>
<keyword evidence="6" id="KW-0175">Coiled coil</keyword>